<keyword evidence="5" id="KW-0328">Glycosyltransferase</keyword>
<dbReference type="CDD" id="cd03784">
    <property type="entry name" value="GT1_Gtf-like"/>
    <property type="match status" value="1"/>
</dbReference>
<keyword evidence="11" id="KW-1185">Reference proteome</keyword>
<dbReference type="Gramene" id="AUR62008464-RA">
    <property type="protein sequence ID" value="AUR62008464-RA:cds"/>
    <property type="gene ID" value="AUR62008464"/>
</dbReference>
<evidence type="ECO:0000256" key="1">
    <source>
        <dbReference type="ARBA" id="ARBA00004323"/>
    </source>
</evidence>
<evidence type="ECO:0000256" key="3">
    <source>
        <dbReference type="ARBA" id="ARBA00005664"/>
    </source>
</evidence>
<reference evidence="10" key="1">
    <citation type="journal article" date="2017" name="Nature">
        <title>The genome of Chenopodium quinoa.</title>
        <authorList>
            <person name="Jarvis D.E."/>
            <person name="Ho Y.S."/>
            <person name="Lightfoot D.J."/>
            <person name="Schmoeckel S.M."/>
            <person name="Li B."/>
            <person name="Borm T.J.A."/>
            <person name="Ohyanagi H."/>
            <person name="Mineta K."/>
            <person name="Michell C.T."/>
            <person name="Saber N."/>
            <person name="Kharbatia N.M."/>
            <person name="Rupper R.R."/>
            <person name="Sharp A.R."/>
            <person name="Dally N."/>
            <person name="Boughton B.A."/>
            <person name="Woo Y.H."/>
            <person name="Gao G."/>
            <person name="Schijlen E.G.W.M."/>
            <person name="Guo X."/>
            <person name="Momin A.A."/>
            <person name="Negrao S."/>
            <person name="Al-Babili S."/>
            <person name="Gehring C."/>
            <person name="Roessner U."/>
            <person name="Jung C."/>
            <person name="Murphy K."/>
            <person name="Arold S.T."/>
            <person name="Gojobori T."/>
            <person name="van der Linden C.G."/>
            <person name="van Loo E.N."/>
            <person name="Jellen E.N."/>
            <person name="Maughan P.J."/>
            <person name="Tester M."/>
        </authorList>
    </citation>
    <scope>NUCLEOTIDE SEQUENCE [LARGE SCALE GENOMIC DNA]</scope>
    <source>
        <strain evidence="10">cv. PI 614886</strain>
    </source>
</reference>
<evidence type="ECO:0000256" key="7">
    <source>
        <dbReference type="ARBA" id="ARBA00022968"/>
    </source>
</evidence>
<dbReference type="SUPFAM" id="SSF53756">
    <property type="entry name" value="UDP-Glycosyltransferase/glycogen phosphorylase"/>
    <property type="match status" value="1"/>
</dbReference>
<evidence type="ECO:0000256" key="6">
    <source>
        <dbReference type="ARBA" id="ARBA00022679"/>
    </source>
</evidence>
<evidence type="ECO:0000256" key="5">
    <source>
        <dbReference type="ARBA" id="ARBA00022676"/>
    </source>
</evidence>
<dbReference type="InterPro" id="IPR029044">
    <property type="entry name" value="Nucleotide-diphossugar_trans"/>
</dbReference>
<evidence type="ECO:0000256" key="8">
    <source>
        <dbReference type="ARBA" id="ARBA00023034"/>
    </source>
</evidence>
<dbReference type="InterPro" id="IPR035595">
    <property type="entry name" value="UDP_glycos_trans_CS"/>
</dbReference>
<comment type="pathway">
    <text evidence="2">Secondary metabolite biosynthesis; terpenoid biosynthesis.</text>
</comment>
<dbReference type="Pfam" id="PF00201">
    <property type="entry name" value="UDPGT"/>
    <property type="match status" value="1"/>
</dbReference>
<reference evidence="10" key="2">
    <citation type="submission" date="2021-03" db="UniProtKB">
        <authorList>
            <consortium name="EnsemblPlants"/>
        </authorList>
    </citation>
    <scope>IDENTIFICATION</scope>
</reference>
<dbReference type="Proteomes" id="UP000596660">
    <property type="component" value="Unplaced"/>
</dbReference>
<evidence type="ECO:0000256" key="4">
    <source>
        <dbReference type="ARBA" id="ARBA00009995"/>
    </source>
</evidence>
<dbReference type="PANTHER" id="PTHR31311">
    <property type="entry name" value="XYLOGLUCAN 6-XYLOSYLTRANSFERASE 5-RELATED-RELATED"/>
    <property type="match status" value="1"/>
</dbReference>
<dbReference type="AlphaFoldDB" id="A0A803L9C5"/>
<keyword evidence="7" id="KW-0735">Signal-anchor</keyword>
<dbReference type="InterPro" id="IPR002213">
    <property type="entry name" value="UDP_glucos_trans"/>
</dbReference>
<keyword evidence="7" id="KW-0812">Transmembrane</keyword>
<comment type="subcellular location">
    <subcellularLocation>
        <location evidence="1">Golgi apparatus membrane</location>
        <topology evidence="1">Single-pass type II membrane protein</topology>
    </subcellularLocation>
</comment>
<protein>
    <submittedName>
        <fullName evidence="10">Uncharacterized protein</fullName>
    </submittedName>
</protein>
<evidence type="ECO:0000313" key="11">
    <source>
        <dbReference type="Proteomes" id="UP000596660"/>
    </source>
</evidence>
<dbReference type="GO" id="GO:0005768">
    <property type="term" value="C:endosome"/>
    <property type="evidence" value="ECO:0007669"/>
    <property type="project" value="TreeGrafter"/>
</dbReference>
<dbReference type="GO" id="GO:0005802">
    <property type="term" value="C:trans-Golgi network"/>
    <property type="evidence" value="ECO:0007669"/>
    <property type="project" value="TreeGrafter"/>
</dbReference>
<dbReference type="FunFam" id="3.40.50.2000:FF:000037">
    <property type="entry name" value="Glycosyltransferase"/>
    <property type="match status" value="1"/>
</dbReference>
<comment type="similarity">
    <text evidence="4">Belongs to the UDP-glycosyltransferase family.</text>
</comment>
<dbReference type="Pfam" id="PF05637">
    <property type="entry name" value="Glyco_transf_34"/>
    <property type="match status" value="1"/>
</dbReference>
<keyword evidence="6" id="KW-0808">Transferase</keyword>
<evidence type="ECO:0000256" key="9">
    <source>
        <dbReference type="SAM" id="MobiDB-lite"/>
    </source>
</evidence>
<comment type="similarity">
    <text evidence="3">Belongs to the glycosyltransferase 34 family.</text>
</comment>
<dbReference type="Gene3D" id="3.90.550.10">
    <property type="entry name" value="Spore Coat Polysaccharide Biosynthesis Protein SpsA, Chain A"/>
    <property type="match status" value="1"/>
</dbReference>
<dbReference type="GO" id="GO:0008194">
    <property type="term" value="F:UDP-glycosyltransferase activity"/>
    <property type="evidence" value="ECO:0007669"/>
    <property type="project" value="InterPro"/>
</dbReference>
<proteinExistence type="inferred from homology"/>
<dbReference type="GO" id="GO:0009969">
    <property type="term" value="P:xyloglucan biosynthetic process"/>
    <property type="evidence" value="ECO:0007669"/>
    <property type="project" value="TreeGrafter"/>
</dbReference>
<dbReference type="InterPro" id="IPR008630">
    <property type="entry name" value="Glyco_trans_34"/>
</dbReference>
<dbReference type="GO" id="GO:0000139">
    <property type="term" value="C:Golgi membrane"/>
    <property type="evidence" value="ECO:0007669"/>
    <property type="project" value="UniProtKB-SubCell"/>
</dbReference>
<organism evidence="10 11">
    <name type="scientific">Chenopodium quinoa</name>
    <name type="common">Quinoa</name>
    <dbReference type="NCBI Taxonomy" id="63459"/>
    <lineage>
        <taxon>Eukaryota</taxon>
        <taxon>Viridiplantae</taxon>
        <taxon>Streptophyta</taxon>
        <taxon>Embryophyta</taxon>
        <taxon>Tracheophyta</taxon>
        <taxon>Spermatophyta</taxon>
        <taxon>Magnoliopsida</taxon>
        <taxon>eudicotyledons</taxon>
        <taxon>Gunneridae</taxon>
        <taxon>Pentapetalae</taxon>
        <taxon>Caryophyllales</taxon>
        <taxon>Chenopodiaceae</taxon>
        <taxon>Chenopodioideae</taxon>
        <taxon>Atripliceae</taxon>
        <taxon>Chenopodium</taxon>
    </lineage>
</organism>
<dbReference type="Gene3D" id="3.40.50.2000">
    <property type="entry name" value="Glycogen Phosphorylase B"/>
    <property type="match status" value="2"/>
</dbReference>
<feature type="region of interest" description="Disordered" evidence="9">
    <location>
        <begin position="517"/>
        <end position="537"/>
    </location>
</feature>
<dbReference type="PROSITE" id="PS00375">
    <property type="entry name" value="UDPGT"/>
    <property type="match status" value="1"/>
</dbReference>
<name>A0A803L9C5_CHEQI</name>
<evidence type="ECO:0000256" key="2">
    <source>
        <dbReference type="ARBA" id="ARBA00004721"/>
    </source>
</evidence>
<dbReference type="GO" id="GO:0016758">
    <property type="term" value="F:hexosyltransferase activity"/>
    <property type="evidence" value="ECO:0007669"/>
    <property type="project" value="TreeGrafter"/>
</dbReference>
<evidence type="ECO:0000313" key="10">
    <source>
        <dbReference type="EnsemblPlants" id="AUR62008464-RA:cds"/>
    </source>
</evidence>
<sequence>MEDNKKLNIVMFPWLAFGHIIPFLDLSKHLATKGHHIFFVSTPRNLERLPKIPERLATLITLVPLLLPRVDNLPPGAEATSDVGFEIGTNLLKKAFDGLQQPMTEFLLQSSCCLDWIIYDFCCYWIPPIADKLGICKVYFNITAARTLSAFPTKLMEAGSGTWTDPCCPPPWIPFPKSSVYFLQHESRNITHTARNITSSGVSDGFRVKCSVSGCDLIVVRSWRELEAEYLQLAEVLNEKTVLPLGLLPPSLEDQGLGDDDDSWKLINSWLNKQRKGSVVYVAFGSEFEPNQDQLMELALGLEQSGLPFFWAFRRSEVSILKLPEGFEERTRGQGMVWTSWAPQLRILSHESVGGFLTHCGWSSIIEALQFGKPLVMLPLAIDHGLIARFMSQDKKVGIEIPRNTEDGSLTRSSVAESLTLVLQDETGKMFKDEAEKLSIIFADKNTENGKPSPGFLRGRQQTLKTVNNIKIAVLCGLITILVLRGTIGVGDLIGSSSEAKKDRALIEETNRILAEIRSGKDSSDPDGQDEPPYNPNVTYTLGPRIDTWDVQRRNWLKQNPDFPSVVGGKGRILLVTDREMAGYWAKLPLIRKLMLSHPEVEWIWWLDSDALFTDMVFEIPLEKYKDHNLVIHGYPDLLFEQKSWIALNTGSFLLRNCQWSLDLLDVWAPMGPKGVVRDDAGKLLTANLKGRPAFEADDQSALIYLLISQKEKWMSKVFVENSYYLHGFWLGLVDKYEEMAEKHHPGLGDERWPFVTHFVGCKPCGSYGDYPAEKCLKSMERAFNFADNQVLKLYGFRHRGLLSPNIKRLRNETDKPLKVVDELDIRRHIVIGS</sequence>
<accession>A0A803L9C5</accession>
<keyword evidence="8" id="KW-0333">Golgi apparatus</keyword>
<dbReference type="EnsemblPlants" id="AUR62008464-RA">
    <property type="protein sequence ID" value="AUR62008464-RA:cds"/>
    <property type="gene ID" value="AUR62008464"/>
</dbReference>
<dbReference type="PANTHER" id="PTHR31311:SF44">
    <property type="entry name" value="GLYCOSYLTRANSFERASE 2-RELATED"/>
    <property type="match status" value="1"/>
</dbReference>